<keyword evidence="6" id="KW-1185">Reference proteome</keyword>
<dbReference type="InterPro" id="IPR024163">
    <property type="entry name" value="Aerotolerance_reg_N"/>
</dbReference>
<dbReference type="NCBIfam" id="TIGR02226">
    <property type="entry name" value="two_anch"/>
    <property type="match status" value="1"/>
</dbReference>
<dbReference type="Proteomes" id="UP000245667">
    <property type="component" value="Unassembled WGS sequence"/>
</dbReference>
<accession>A0A316DX35</accession>
<dbReference type="PANTHER" id="PTHR37464:SF1">
    <property type="entry name" value="BLL2463 PROTEIN"/>
    <property type="match status" value="1"/>
</dbReference>
<keyword evidence="1" id="KW-1133">Transmembrane helix</keyword>
<feature type="transmembrane region" description="Helical" evidence="1">
    <location>
        <begin position="616"/>
        <end position="638"/>
    </location>
</feature>
<dbReference type="EMBL" id="QGGQ01000007">
    <property type="protein sequence ID" value="PWK22475.1"/>
    <property type="molecule type" value="Genomic_DNA"/>
</dbReference>
<dbReference type="InterPro" id="IPR011933">
    <property type="entry name" value="Double_TM_dom"/>
</dbReference>
<feature type="transmembrane region" description="Helical" evidence="1">
    <location>
        <begin position="6"/>
        <end position="24"/>
    </location>
</feature>
<dbReference type="EMBL" id="JACWLN010000006">
    <property type="protein sequence ID" value="MBD1261719.1"/>
    <property type="molecule type" value="Genomic_DNA"/>
</dbReference>
<evidence type="ECO:0000259" key="2">
    <source>
        <dbReference type="Pfam" id="PF07584"/>
    </source>
</evidence>
<reference evidence="4 5" key="1">
    <citation type="submission" date="2018-05" db="EMBL/GenBank/DDBJ databases">
        <title>Genomic Encyclopedia of Archaeal and Bacterial Type Strains, Phase II (KMG-II): from individual species to whole genera.</title>
        <authorList>
            <person name="Goeker M."/>
        </authorList>
    </citation>
    <scope>NUCLEOTIDE SEQUENCE [LARGE SCALE GENOMIC DNA]</scope>
    <source>
        <strain evidence="4 5">DSM 23514</strain>
    </source>
</reference>
<evidence type="ECO:0000313" key="6">
    <source>
        <dbReference type="Proteomes" id="UP000651837"/>
    </source>
</evidence>
<protein>
    <submittedName>
        <fullName evidence="3">BatA domain-containing protein</fullName>
    </submittedName>
    <submittedName>
        <fullName evidence="4">Putative membrane protein (TIGR02226 family)</fullName>
    </submittedName>
</protein>
<reference evidence="3 6" key="2">
    <citation type="submission" date="2020-07" db="EMBL/GenBank/DDBJ databases">
        <title>The draft genome sequence of Maribacter polysiphoniae KCTC 22021.</title>
        <authorList>
            <person name="Mu L."/>
        </authorList>
    </citation>
    <scope>NUCLEOTIDE SEQUENCE [LARGE SCALE GENOMIC DNA]</scope>
    <source>
        <strain evidence="3 6">KCTC 22021</strain>
    </source>
</reference>
<feature type="transmembrane region" description="Helical" evidence="1">
    <location>
        <begin position="56"/>
        <end position="78"/>
    </location>
</feature>
<evidence type="ECO:0000313" key="3">
    <source>
        <dbReference type="EMBL" id="MBD1261719.1"/>
    </source>
</evidence>
<evidence type="ECO:0000313" key="4">
    <source>
        <dbReference type="EMBL" id="PWK22475.1"/>
    </source>
</evidence>
<dbReference type="OrthoDB" id="9810200at2"/>
<keyword evidence="1" id="KW-0472">Membrane</keyword>
<dbReference type="AlphaFoldDB" id="A0A316DX35"/>
<evidence type="ECO:0000313" key="5">
    <source>
        <dbReference type="Proteomes" id="UP000245667"/>
    </source>
</evidence>
<evidence type="ECO:0000256" key="1">
    <source>
        <dbReference type="SAM" id="Phobius"/>
    </source>
</evidence>
<keyword evidence="1" id="KW-0812">Transmembrane</keyword>
<proteinExistence type="predicted"/>
<dbReference type="Pfam" id="PF07584">
    <property type="entry name" value="BatA"/>
    <property type="match status" value="1"/>
</dbReference>
<organism evidence="4 5">
    <name type="scientific">Maribacter polysiphoniae</name>
    <dbReference type="NCBI Taxonomy" id="429344"/>
    <lineage>
        <taxon>Bacteria</taxon>
        <taxon>Pseudomonadati</taxon>
        <taxon>Bacteroidota</taxon>
        <taxon>Flavobacteriia</taxon>
        <taxon>Flavobacteriales</taxon>
        <taxon>Flavobacteriaceae</taxon>
        <taxon>Maribacter</taxon>
    </lineage>
</organism>
<sequence>MQFKYPELLWALFLLLIPIFIHLFRLRRFKKTPFTNVKLLQKVVSESRKSNTLKKWLLLMTRLLLFSALILAFAQPFLANTKALAAKETVIYLDNSFSMWAKQVDETLINNAVQGLLKSIPENSTFSLFTNTDEHKNVELIDIRNTLLTIAPTAKQLNLEEIELKARTFFSGNENTIKNLIVISDFQNQMSPKAYAVDSTIQKHYVNLSGSDLENIAIDSCYISKPGIENVELTTVLSATPNIERTPVSLYNKDRLIAKTAALFENGKSEVTFTITANDLILGKLEIIDKGLPYDNHLYFNIDQKEKPKVLAIGDSPSNFLKRIYADGEFVFSSFTLKNLNYRDLQNQNLIVLNGLDSFPNSLIASISSFVGNGGSLVIIPSNNANIVSYNQLLGSTSLGTFLEGLDAENAITKIAFSHPLYDQVFEKSISNFQYPKVNRFYRLKSNASSVLSYQNGDAFLVGNNGIYLFTAALDNENSNFQQSPLIVPTFLKMGMNSLKRSDIYYVLEGPTTIDISRKMAKDHILKVSKGEQEFIPQQKNHANKVSLHFNGNPTEDGIFTISENGMALRHISFNYPRQESELVFMDLDNAQIASKQNSITTLFKALQNDNRITELWKWFVILALFFLLIEVLVIKFLK</sequence>
<comment type="caution">
    <text evidence="4">The sequence shown here is derived from an EMBL/GenBank/DDBJ whole genome shotgun (WGS) entry which is preliminary data.</text>
</comment>
<dbReference type="Proteomes" id="UP000651837">
    <property type="component" value="Unassembled WGS sequence"/>
</dbReference>
<name>A0A316DX35_9FLAO</name>
<dbReference type="SUPFAM" id="SSF52317">
    <property type="entry name" value="Class I glutamine amidotransferase-like"/>
    <property type="match status" value="1"/>
</dbReference>
<dbReference type="RefSeq" id="WP_109652083.1">
    <property type="nucleotide sequence ID" value="NZ_JACWLN010000006.1"/>
</dbReference>
<dbReference type="PANTHER" id="PTHR37464">
    <property type="entry name" value="BLL2463 PROTEIN"/>
    <property type="match status" value="1"/>
</dbReference>
<dbReference type="InterPro" id="IPR029062">
    <property type="entry name" value="Class_I_gatase-like"/>
</dbReference>
<feature type="domain" description="Aerotolerance regulator N-terminal" evidence="2">
    <location>
        <begin position="1"/>
        <end position="76"/>
    </location>
</feature>
<gene>
    <name evidence="3" type="ORF">HZY62_14030</name>
    <name evidence="4" type="ORF">LX92_02949</name>
</gene>